<dbReference type="PANTHER" id="PTHR21724">
    <property type="entry name" value="SHKT DOMAIN-CONTAINING PROTEIN"/>
    <property type="match status" value="1"/>
</dbReference>
<dbReference type="WBParaSite" id="L893_g15736.t1">
    <property type="protein sequence ID" value="L893_g15736.t1"/>
    <property type="gene ID" value="L893_g15736"/>
</dbReference>
<name>A0A1I7YF98_9BILA</name>
<protein>
    <submittedName>
        <fullName evidence="5">ShKT domain-containing protein</fullName>
    </submittedName>
</protein>
<feature type="signal peptide" evidence="2">
    <location>
        <begin position="1"/>
        <end position="17"/>
    </location>
</feature>
<dbReference type="AlphaFoldDB" id="A0A1I7YF98"/>
<evidence type="ECO:0000313" key="4">
    <source>
        <dbReference type="Proteomes" id="UP000095287"/>
    </source>
</evidence>
<keyword evidence="2" id="KW-0732">Signal</keyword>
<dbReference type="Proteomes" id="UP000095287">
    <property type="component" value="Unplaced"/>
</dbReference>
<organism evidence="4 5">
    <name type="scientific">Steinernema glaseri</name>
    <dbReference type="NCBI Taxonomy" id="37863"/>
    <lineage>
        <taxon>Eukaryota</taxon>
        <taxon>Metazoa</taxon>
        <taxon>Ecdysozoa</taxon>
        <taxon>Nematoda</taxon>
        <taxon>Chromadorea</taxon>
        <taxon>Rhabditida</taxon>
        <taxon>Tylenchina</taxon>
        <taxon>Panagrolaimomorpha</taxon>
        <taxon>Strongyloidoidea</taxon>
        <taxon>Steinernematidae</taxon>
        <taxon>Steinernema</taxon>
    </lineage>
</organism>
<comment type="caution">
    <text evidence="1">Lacks conserved residue(s) required for the propagation of feature annotation.</text>
</comment>
<accession>A0A1I7YF98</accession>
<proteinExistence type="predicted"/>
<evidence type="ECO:0000313" key="5">
    <source>
        <dbReference type="WBParaSite" id="L893_g15736.t1"/>
    </source>
</evidence>
<reference evidence="5" key="1">
    <citation type="submission" date="2016-11" db="UniProtKB">
        <authorList>
            <consortium name="WormBaseParasite"/>
        </authorList>
    </citation>
    <scope>IDENTIFICATION</scope>
</reference>
<evidence type="ECO:0000256" key="2">
    <source>
        <dbReference type="SAM" id="SignalP"/>
    </source>
</evidence>
<dbReference type="PANTHER" id="PTHR21724:SF109">
    <property type="entry name" value="SHKT DOMAIN-CONTAINING PROTEIN"/>
    <property type="match status" value="1"/>
</dbReference>
<dbReference type="PROSITE" id="PS51670">
    <property type="entry name" value="SHKT"/>
    <property type="match status" value="1"/>
</dbReference>
<dbReference type="SMART" id="SM00254">
    <property type="entry name" value="ShKT"/>
    <property type="match status" value="4"/>
</dbReference>
<feature type="domain" description="ShKT" evidence="3">
    <location>
        <begin position="209"/>
        <end position="246"/>
    </location>
</feature>
<dbReference type="InterPro" id="IPR003582">
    <property type="entry name" value="ShKT_dom"/>
</dbReference>
<sequence length="246" mass="25404">MFSKLVILAALVALARAETTAAPSRCTGADGNLEPTAQSCPDEISTCADIFKTAAVASPASRDPMCDMDAMAPVALQCSKTCAICCENPNYSCKDDPIYATTFCPNQKANCASNVTAMRDMLAQYCPATCGLCMQGSCSDSMANCAATALMCNDATFGTMWKQQCARTCNSCPVPSPPGPSPPGPTSAPAPGPGPAPGPAPAVCGTNTCGDTDKNCATYMSNGFCTNTWYDQAFRCKSCGKSCGWC</sequence>
<evidence type="ECO:0000256" key="1">
    <source>
        <dbReference type="PROSITE-ProRule" id="PRU01005"/>
    </source>
</evidence>
<keyword evidence="4" id="KW-1185">Reference proteome</keyword>
<feature type="chain" id="PRO_5009312169" evidence="2">
    <location>
        <begin position="18"/>
        <end position="246"/>
    </location>
</feature>
<evidence type="ECO:0000259" key="3">
    <source>
        <dbReference type="PROSITE" id="PS51670"/>
    </source>
</evidence>
<dbReference type="Pfam" id="PF01549">
    <property type="entry name" value="ShK"/>
    <property type="match status" value="3"/>
</dbReference>